<dbReference type="InterPro" id="IPR002941">
    <property type="entry name" value="DNA_methylase_N4/N6"/>
</dbReference>
<name>A0A3A0UTF5_STAGA</name>
<dbReference type="SUPFAM" id="SSF53335">
    <property type="entry name" value="S-adenosyl-L-methionine-dependent methyltransferases"/>
    <property type="match status" value="1"/>
</dbReference>
<dbReference type="EMBL" id="QYJN01000300">
    <property type="protein sequence ID" value="RIP22868.1"/>
    <property type="molecule type" value="Genomic_DNA"/>
</dbReference>
<dbReference type="GO" id="GO:0032259">
    <property type="term" value="P:methylation"/>
    <property type="evidence" value="ECO:0007669"/>
    <property type="project" value="UniProtKB-KW"/>
</dbReference>
<evidence type="ECO:0000313" key="6">
    <source>
        <dbReference type="Proteomes" id="UP000265541"/>
    </source>
</evidence>
<dbReference type="GO" id="GO:0009307">
    <property type="term" value="P:DNA restriction-modification system"/>
    <property type="evidence" value="ECO:0007669"/>
    <property type="project" value="UniProtKB-KW"/>
</dbReference>
<evidence type="ECO:0000256" key="1">
    <source>
        <dbReference type="ARBA" id="ARBA00022603"/>
    </source>
</evidence>
<comment type="caution">
    <text evidence="5">The sequence shown here is derived from an EMBL/GenBank/DDBJ whole genome shotgun (WGS) entry which is preliminary data.</text>
</comment>
<dbReference type="Pfam" id="PF01555">
    <property type="entry name" value="N6_N4_Mtase"/>
    <property type="match status" value="1"/>
</dbReference>
<evidence type="ECO:0000259" key="4">
    <source>
        <dbReference type="Pfam" id="PF01555"/>
    </source>
</evidence>
<proteinExistence type="predicted"/>
<dbReference type="GO" id="GO:0008170">
    <property type="term" value="F:N-methyltransferase activity"/>
    <property type="evidence" value="ECO:0007669"/>
    <property type="project" value="InterPro"/>
</dbReference>
<keyword evidence="3" id="KW-0680">Restriction system</keyword>
<organism evidence="5 6">
    <name type="scientific">Staphylococcus gallinarum</name>
    <dbReference type="NCBI Taxonomy" id="1293"/>
    <lineage>
        <taxon>Bacteria</taxon>
        <taxon>Bacillati</taxon>
        <taxon>Bacillota</taxon>
        <taxon>Bacilli</taxon>
        <taxon>Bacillales</taxon>
        <taxon>Staphylococcaceae</taxon>
        <taxon>Staphylococcus</taxon>
    </lineage>
</organism>
<keyword evidence="1 5" id="KW-0489">Methyltransferase</keyword>
<protein>
    <submittedName>
        <fullName evidence="5">Site-specific DNA-methyltransferase</fullName>
    </submittedName>
</protein>
<dbReference type="Gene3D" id="3.40.50.150">
    <property type="entry name" value="Vaccinia Virus protein VP39"/>
    <property type="match status" value="1"/>
</dbReference>
<evidence type="ECO:0000313" key="5">
    <source>
        <dbReference type="EMBL" id="RIP22868.1"/>
    </source>
</evidence>
<evidence type="ECO:0000256" key="3">
    <source>
        <dbReference type="ARBA" id="ARBA00022747"/>
    </source>
</evidence>
<sequence>MFILSKGRPKTINLLKDKPNKWAGHETYGEITRREVDGSLTVKGKKTINEFGIRTNIWKYKNGKGQTTRDIIAHEHPAIFPEKLVEDVLKSWSNPGDIVLDPFGGSGTTAKVSIILGRKYIYIEKVEKYFKIAEERLNFLV</sequence>
<evidence type="ECO:0000256" key="2">
    <source>
        <dbReference type="ARBA" id="ARBA00022679"/>
    </source>
</evidence>
<dbReference type="InterPro" id="IPR029063">
    <property type="entry name" value="SAM-dependent_MTases_sf"/>
</dbReference>
<dbReference type="Proteomes" id="UP000265541">
    <property type="component" value="Unassembled WGS sequence"/>
</dbReference>
<dbReference type="InterPro" id="IPR001091">
    <property type="entry name" value="RM_Methyltransferase"/>
</dbReference>
<feature type="domain" description="DNA methylase N-4/N-6" evidence="4">
    <location>
        <begin position="4"/>
        <end position="135"/>
    </location>
</feature>
<keyword evidence="2 5" id="KW-0808">Transferase</keyword>
<reference evidence="5 6" key="1">
    <citation type="journal article" date="2016" name="Front. Microbiol.">
        <title>Comprehensive Phylogenetic Analysis of Bovine Non-aureus Staphylococci Species Based on Whole-Genome Sequencing.</title>
        <authorList>
            <person name="Naushad S."/>
            <person name="Barkema H.W."/>
            <person name="Luby C."/>
            <person name="Condas L.A."/>
            <person name="Nobrega D.B."/>
            <person name="Carson D.A."/>
            <person name="De Buck J."/>
        </authorList>
    </citation>
    <scope>NUCLEOTIDE SEQUENCE [LARGE SCALE GENOMIC DNA]</scope>
    <source>
        <strain evidence="5 6">SNUC 4781</strain>
    </source>
</reference>
<dbReference type="GO" id="GO:0003677">
    <property type="term" value="F:DNA binding"/>
    <property type="evidence" value="ECO:0007669"/>
    <property type="project" value="InterPro"/>
</dbReference>
<dbReference type="PRINTS" id="PR00508">
    <property type="entry name" value="S21N4MTFRASE"/>
</dbReference>
<accession>A0A3A0UTF5</accession>
<dbReference type="AlphaFoldDB" id="A0A3A0UTF5"/>
<gene>
    <name evidence="5" type="ORF">BUZ14_15455</name>
</gene>